<keyword evidence="1" id="KW-0732">Signal</keyword>
<dbReference type="InterPro" id="IPR001638">
    <property type="entry name" value="Solute-binding_3/MltF_N"/>
</dbReference>
<dbReference type="SMART" id="SM00062">
    <property type="entry name" value="PBPb"/>
    <property type="match status" value="1"/>
</dbReference>
<evidence type="ECO:0000256" key="1">
    <source>
        <dbReference type="ARBA" id="ARBA00022729"/>
    </source>
</evidence>
<dbReference type="SUPFAM" id="SSF53850">
    <property type="entry name" value="Periplasmic binding protein-like II"/>
    <property type="match status" value="1"/>
</dbReference>
<keyword evidence="4" id="KW-1185">Reference proteome</keyword>
<dbReference type="Gene3D" id="3.40.190.10">
    <property type="entry name" value="Periplasmic binding protein-like II"/>
    <property type="match status" value="2"/>
</dbReference>
<dbReference type="PANTHER" id="PTHR35936:SF25">
    <property type="entry name" value="ABC TRANSPORTER SUBSTRATE-BINDING PROTEIN"/>
    <property type="match status" value="1"/>
</dbReference>
<evidence type="ECO:0000259" key="2">
    <source>
        <dbReference type="SMART" id="SM00062"/>
    </source>
</evidence>
<evidence type="ECO:0000313" key="3">
    <source>
        <dbReference type="EMBL" id="OAN46662.1"/>
    </source>
</evidence>
<dbReference type="PANTHER" id="PTHR35936">
    <property type="entry name" value="MEMBRANE-BOUND LYTIC MUREIN TRANSGLYCOSYLASE F"/>
    <property type="match status" value="1"/>
</dbReference>
<dbReference type="Pfam" id="PF00497">
    <property type="entry name" value="SBP_bac_3"/>
    <property type="match status" value="1"/>
</dbReference>
<dbReference type="Proteomes" id="UP000078428">
    <property type="component" value="Unassembled WGS sequence"/>
</dbReference>
<accession>A0A178MD23</accession>
<reference evidence="3 4" key="1">
    <citation type="submission" date="2016-04" db="EMBL/GenBank/DDBJ databases">
        <title>Draft genome sequence of freshwater magnetotactic bacteria Magnetospirillum marisnigri SP-1 and Magnetospirillum moscoviense BB-1.</title>
        <authorList>
            <person name="Koziaeva V."/>
            <person name="Dziuba M.V."/>
            <person name="Ivanov T.M."/>
            <person name="Kuznetsov B."/>
            <person name="Grouzdev D.S."/>
        </authorList>
    </citation>
    <scope>NUCLEOTIDE SEQUENCE [LARGE SCALE GENOMIC DNA]</scope>
    <source>
        <strain evidence="3 4">SP-1</strain>
    </source>
</reference>
<feature type="domain" description="Solute-binding protein family 3/N-terminal" evidence="2">
    <location>
        <begin position="11"/>
        <end position="232"/>
    </location>
</feature>
<dbReference type="AlphaFoldDB" id="A0A178MD23"/>
<evidence type="ECO:0000313" key="4">
    <source>
        <dbReference type="Proteomes" id="UP000078428"/>
    </source>
</evidence>
<dbReference type="STRING" id="1285242.A6A04_06025"/>
<protein>
    <recommendedName>
        <fullName evidence="2">Solute-binding protein family 3/N-terminal domain-containing protein</fullName>
    </recommendedName>
</protein>
<name>A0A178MD23_9PROT</name>
<organism evidence="3 4">
    <name type="scientific">Paramagnetospirillum marisnigri</name>
    <dbReference type="NCBI Taxonomy" id="1285242"/>
    <lineage>
        <taxon>Bacteria</taxon>
        <taxon>Pseudomonadati</taxon>
        <taxon>Pseudomonadota</taxon>
        <taxon>Alphaproteobacteria</taxon>
        <taxon>Rhodospirillales</taxon>
        <taxon>Magnetospirillaceae</taxon>
        <taxon>Paramagnetospirillum</taxon>
    </lineage>
</organism>
<sequence>MFWPAVASARDLKIIFSSYTPPYVFESGEGIVIDIVKAALKSSGHTVTPVYVPIGRGFEMFAEKRVDGTAIIRENSGLTANYSADFMQYHNFAFTLKERNLRVRGVEDLGDKTVVAFQNASKYIGGAFGTAMVNNPHYKEIANQETQALMLLLGRIDVAVMDEGIFRFYREKLVAEGRIDRKVEYEAFNLFEPTPYKTAFVDPKMRDDFDRGLVAIRQDGTYDAIYRRYIDRYFEIKR</sequence>
<dbReference type="EMBL" id="LWQT01000088">
    <property type="protein sequence ID" value="OAN46662.1"/>
    <property type="molecule type" value="Genomic_DNA"/>
</dbReference>
<gene>
    <name evidence="3" type="ORF">A6A04_06025</name>
</gene>
<comment type="caution">
    <text evidence="3">The sequence shown here is derived from an EMBL/GenBank/DDBJ whole genome shotgun (WGS) entry which is preliminary data.</text>
</comment>
<proteinExistence type="predicted"/>